<accession>A0ABT2M2F5</accession>
<comment type="caution">
    <text evidence="3">The sequence shown here is derived from an EMBL/GenBank/DDBJ whole genome shotgun (WGS) entry which is preliminary data.</text>
</comment>
<dbReference type="InterPro" id="IPR001296">
    <property type="entry name" value="Glyco_trans_1"/>
</dbReference>
<dbReference type="Proteomes" id="UP001431199">
    <property type="component" value="Unassembled WGS sequence"/>
</dbReference>
<evidence type="ECO:0000313" key="4">
    <source>
        <dbReference type="Proteomes" id="UP001431199"/>
    </source>
</evidence>
<evidence type="ECO:0000256" key="1">
    <source>
        <dbReference type="SAM" id="MobiDB-lite"/>
    </source>
</evidence>
<evidence type="ECO:0000313" key="3">
    <source>
        <dbReference type="EMBL" id="MCT7399704.1"/>
    </source>
</evidence>
<keyword evidence="3" id="KW-0808">Transferase</keyword>
<dbReference type="SUPFAM" id="SSF53756">
    <property type="entry name" value="UDP-Glycosyltransferase/glycogen phosphorylase"/>
    <property type="match status" value="1"/>
</dbReference>
<dbReference type="PANTHER" id="PTHR12526:SF630">
    <property type="entry name" value="GLYCOSYLTRANSFERASE"/>
    <property type="match status" value="1"/>
</dbReference>
<dbReference type="GO" id="GO:0016757">
    <property type="term" value="F:glycosyltransferase activity"/>
    <property type="evidence" value="ECO:0007669"/>
    <property type="project" value="UniProtKB-KW"/>
</dbReference>
<dbReference type="PANTHER" id="PTHR12526">
    <property type="entry name" value="GLYCOSYLTRANSFERASE"/>
    <property type="match status" value="1"/>
</dbReference>
<feature type="compositionally biased region" description="Polar residues" evidence="1">
    <location>
        <begin position="135"/>
        <end position="148"/>
    </location>
</feature>
<organism evidence="3 4">
    <name type="scientific">Eubacterium album</name>
    <dbReference type="NCBI Taxonomy" id="2978477"/>
    <lineage>
        <taxon>Bacteria</taxon>
        <taxon>Bacillati</taxon>
        <taxon>Bacillota</taxon>
        <taxon>Clostridia</taxon>
        <taxon>Eubacteriales</taxon>
        <taxon>Eubacteriaceae</taxon>
        <taxon>Eubacterium</taxon>
    </lineage>
</organism>
<evidence type="ECO:0000259" key="2">
    <source>
        <dbReference type="Pfam" id="PF00534"/>
    </source>
</evidence>
<feature type="domain" description="Glycosyl transferase family 1" evidence="2">
    <location>
        <begin position="226"/>
        <end position="386"/>
    </location>
</feature>
<name>A0ABT2M2F5_9FIRM</name>
<dbReference type="EMBL" id="JAODBU010000012">
    <property type="protein sequence ID" value="MCT7399704.1"/>
    <property type="molecule type" value="Genomic_DNA"/>
</dbReference>
<proteinExistence type="predicted"/>
<dbReference type="RefSeq" id="WP_260979013.1">
    <property type="nucleotide sequence ID" value="NZ_JAODBU010000012.1"/>
</dbReference>
<feature type="region of interest" description="Disordered" evidence="1">
    <location>
        <begin position="135"/>
        <end position="160"/>
    </location>
</feature>
<dbReference type="EC" id="2.4.-.-" evidence="3"/>
<gene>
    <name evidence="3" type="ORF">N5B56_11535</name>
</gene>
<keyword evidence="4" id="KW-1185">Reference proteome</keyword>
<dbReference type="Pfam" id="PF00534">
    <property type="entry name" value="Glycos_transf_1"/>
    <property type="match status" value="1"/>
</dbReference>
<protein>
    <submittedName>
        <fullName evidence="3">Glycosyltransferase</fullName>
        <ecNumber evidence="3">2.4.-.-</ecNumber>
    </submittedName>
</protein>
<dbReference type="Gene3D" id="3.40.50.2000">
    <property type="entry name" value="Glycogen Phosphorylase B"/>
    <property type="match status" value="2"/>
</dbReference>
<sequence>MGDKNILLLLDRMEFCALNSTVLSYVKNMDRNKFHFDILVAANQLGSMEKQFSNEGCNVFCLCASTSDRKFKTKFAEFIQKRNKYDVVHSFLKNGMVALAVAKENEIPVRIINCSENDVAHNRKNNKNDEITHIVTTGNNNQSDNTAASGKKNADTNEINLYNNGSKSVNREISGVDHVNTNAAVTNEIDEGNEGIMVPNENKEEIVSVNKAVDVIEYEFNLDTAKEFRSSLGIDDNQIVFLHIGNISDQFNQKFSIEIFRELREVKNACLLFIGNEDNKKEINEIKFFKKYASRYGFEERLYFLGSMENLDKALSASDIILAPWKKTALSTALLAAQASGAKIFASDVLSEKINVTDTVHFLSLKKPARAWACEIMNFIFNEDKRIISTNNQIESRRHLSEHNCNIILRNGYDIIDNLKKINRIYEL</sequence>
<keyword evidence="3" id="KW-0328">Glycosyltransferase</keyword>
<reference evidence="3" key="1">
    <citation type="submission" date="2022-09" db="EMBL/GenBank/DDBJ databases">
        <title>Eubacterium sp. LFL-14 isolated from human feces.</title>
        <authorList>
            <person name="Liu F."/>
        </authorList>
    </citation>
    <scope>NUCLEOTIDE SEQUENCE</scope>
    <source>
        <strain evidence="3">LFL-14</strain>
    </source>
</reference>